<sequence>MDRSRRKRGDARHRDTTPDLAFVRNVKGAEWINTWEALGSDHFVAAATVIAGPGKPKGRRIRITDWDAFRGFSEEFEEDDIENIEEWTEELRACAESATKTVPEEANMLTADSKLLHMWEAKSSMQRRLRIQRHNRNLRRKIAKLSKEIEAHANKITRQQWQDSCDGFEHQLCAPKTWNILRHLLDPDGTKTAQKNKMSEILHILKSLGLRYETQRGEKVDVPLHIREMLQISPIPKHMHPLHDAKRREARAKALGRTLKEEEGIAYVDAAKYKGRGAMAAVVVNGDGHLVASCSVKTDDPETAEEVAVALALSMPGVRAIVCDSQSAVRNFAKGRVSPKTLRVLRGATCFGGRERVRLVWTPAHASLPGNEEAHDAARGLTVRAGTTSGAPVASSGRDRLVTFRDILDHYTDGRRRFPPAHHSLNKRQSTVWRRLQTNTYPCPALLNGWYPDRYTGACKLCGQRANLKHMVWECNNIDRGACANELLTQLRDEKSWETTLLSSEPRVQEDLVRLAEDAAGVQGILAVV</sequence>
<dbReference type="Proteomes" id="UP000805193">
    <property type="component" value="Unassembled WGS sequence"/>
</dbReference>
<name>A0AC60QB45_IXOPE</name>
<dbReference type="EMBL" id="JABSTQ010009368">
    <property type="protein sequence ID" value="KAG0429942.1"/>
    <property type="molecule type" value="Genomic_DNA"/>
</dbReference>
<accession>A0AC60QB45</accession>
<protein>
    <submittedName>
        <fullName evidence="1">Uncharacterized protein</fullName>
    </submittedName>
</protein>
<gene>
    <name evidence="1" type="ORF">HPB47_023151</name>
</gene>
<comment type="caution">
    <text evidence="1">The sequence shown here is derived from an EMBL/GenBank/DDBJ whole genome shotgun (WGS) entry which is preliminary data.</text>
</comment>
<keyword evidence="2" id="KW-1185">Reference proteome</keyword>
<evidence type="ECO:0000313" key="2">
    <source>
        <dbReference type="Proteomes" id="UP000805193"/>
    </source>
</evidence>
<evidence type="ECO:0000313" key="1">
    <source>
        <dbReference type="EMBL" id="KAG0429942.1"/>
    </source>
</evidence>
<reference evidence="1 2" key="1">
    <citation type="journal article" date="2020" name="Cell">
        <title>Large-Scale Comparative Analyses of Tick Genomes Elucidate Their Genetic Diversity and Vector Capacities.</title>
        <authorList>
            <consortium name="Tick Genome and Microbiome Consortium (TIGMIC)"/>
            <person name="Jia N."/>
            <person name="Wang J."/>
            <person name="Shi W."/>
            <person name="Du L."/>
            <person name="Sun Y."/>
            <person name="Zhan W."/>
            <person name="Jiang J.F."/>
            <person name="Wang Q."/>
            <person name="Zhang B."/>
            <person name="Ji P."/>
            <person name="Bell-Sakyi L."/>
            <person name="Cui X.M."/>
            <person name="Yuan T.T."/>
            <person name="Jiang B.G."/>
            <person name="Yang W.F."/>
            <person name="Lam T.T."/>
            <person name="Chang Q.C."/>
            <person name="Ding S.J."/>
            <person name="Wang X.J."/>
            <person name="Zhu J.G."/>
            <person name="Ruan X.D."/>
            <person name="Zhao L."/>
            <person name="Wei J.T."/>
            <person name="Ye R.Z."/>
            <person name="Que T.C."/>
            <person name="Du C.H."/>
            <person name="Zhou Y.H."/>
            <person name="Cheng J.X."/>
            <person name="Dai P.F."/>
            <person name="Guo W.B."/>
            <person name="Han X.H."/>
            <person name="Huang E.J."/>
            <person name="Li L.F."/>
            <person name="Wei W."/>
            <person name="Gao Y.C."/>
            <person name="Liu J.Z."/>
            <person name="Shao H.Z."/>
            <person name="Wang X."/>
            <person name="Wang C.C."/>
            <person name="Yang T.C."/>
            <person name="Huo Q.B."/>
            <person name="Li W."/>
            <person name="Chen H.Y."/>
            <person name="Chen S.E."/>
            <person name="Zhou L.G."/>
            <person name="Ni X.B."/>
            <person name="Tian J.H."/>
            <person name="Sheng Y."/>
            <person name="Liu T."/>
            <person name="Pan Y.S."/>
            <person name="Xia L.Y."/>
            <person name="Li J."/>
            <person name="Zhao F."/>
            <person name="Cao W.C."/>
        </authorList>
    </citation>
    <scope>NUCLEOTIDE SEQUENCE [LARGE SCALE GENOMIC DNA]</scope>
    <source>
        <strain evidence="1">Iper-2018</strain>
    </source>
</reference>
<organism evidence="1 2">
    <name type="scientific">Ixodes persulcatus</name>
    <name type="common">Taiga tick</name>
    <dbReference type="NCBI Taxonomy" id="34615"/>
    <lineage>
        <taxon>Eukaryota</taxon>
        <taxon>Metazoa</taxon>
        <taxon>Ecdysozoa</taxon>
        <taxon>Arthropoda</taxon>
        <taxon>Chelicerata</taxon>
        <taxon>Arachnida</taxon>
        <taxon>Acari</taxon>
        <taxon>Parasitiformes</taxon>
        <taxon>Ixodida</taxon>
        <taxon>Ixodoidea</taxon>
        <taxon>Ixodidae</taxon>
        <taxon>Ixodinae</taxon>
        <taxon>Ixodes</taxon>
    </lineage>
</organism>
<proteinExistence type="predicted"/>